<name>U2V3N5_9ACTN</name>
<evidence type="ECO:0000313" key="1">
    <source>
        <dbReference type="EMBL" id="ERL09972.1"/>
    </source>
</evidence>
<dbReference type="EMBL" id="AWEZ01000017">
    <property type="protein sequence ID" value="ERL09972.1"/>
    <property type="molecule type" value="Genomic_DNA"/>
</dbReference>
<dbReference type="Proteomes" id="UP000016638">
    <property type="component" value="Unassembled WGS sequence"/>
</dbReference>
<gene>
    <name evidence="1" type="ORF">HMPREF1316_1412</name>
</gene>
<evidence type="ECO:0000313" key="2">
    <source>
        <dbReference type="Proteomes" id="UP000016638"/>
    </source>
</evidence>
<organism evidence="1 2">
    <name type="scientific">Olsenella profusa F0195</name>
    <dbReference type="NCBI Taxonomy" id="1125712"/>
    <lineage>
        <taxon>Bacteria</taxon>
        <taxon>Bacillati</taxon>
        <taxon>Actinomycetota</taxon>
        <taxon>Coriobacteriia</taxon>
        <taxon>Coriobacteriales</taxon>
        <taxon>Atopobiaceae</taxon>
        <taxon>Olsenella</taxon>
    </lineage>
</organism>
<protein>
    <submittedName>
        <fullName evidence="1">Uncharacterized protein</fullName>
    </submittedName>
</protein>
<accession>U2V3N5</accession>
<sequence>MQSVRFRRLMLRVPRWEFPYVTQACTSKALVEHGPRGA</sequence>
<dbReference type="AlphaFoldDB" id="U2V3N5"/>
<keyword evidence="2" id="KW-1185">Reference proteome</keyword>
<proteinExistence type="predicted"/>
<comment type="caution">
    <text evidence="1">The sequence shown here is derived from an EMBL/GenBank/DDBJ whole genome shotgun (WGS) entry which is preliminary data.</text>
</comment>
<reference evidence="1 2" key="1">
    <citation type="submission" date="2013-08" db="EMBL/GenBank/DDBJ databases">
        <authorList>
            <person name="Durkin A.S."/>
            <person name="Haft D.R."/>
            <person name="McCorrison J."/>
            <person name="Torralba M."/>
            <person name="Gillis M."/>
            <person name="Haft D.H."/>
            <person name="Methe B."/>
            <person name="Sutton G."/>
            <person name="Nelson K.E."/>
        </authorList>
    </citation>
    <scope>NUCLEOTIDE SEQUENCE [LARGE SCALE GENOMIC DNA]</scope>
    <source>
        <strain evidence="1 2">F0195</strain>
    </source>
</reference>